<dbReference type="Proteomes" id="UP000632138">
    <property type="component" value="Unassembled WGS sequence"/>
</dbReference>
<dbReference type="SUPFAM" id="SSF55729">
    <property type="entry name" value="Acyl-CoA N-acyltransferases (Nat)"/>
    <property type="match status" value="1"/>
</dbReference>
<dbReference type="RefSeq" id="WP_203383104.1">
    <property type="nucleotide sequence ID" value="NZ_JAENHP010000028.1"/>
</dbReference>
<evidence type="ECO:0000259" key="1">
    <source>
        <dbReference type="PROSITE" id="PS51186"/>
    </source>
</evidence>
<sequence length="256" mass="27277">MNLETAADTAARAWLDAVRMLAGTQHNGFFRRTPGGTAELITGAPFPALNGVAAISRKPSAEEISEFSDSPRLREVPWTIHVRGDAIEPEVVAVADDHGLAKRLALPLMVRELTEEDAAEVPGARRISAADGLAYQRTMAAGFEAPEPLFAIFADPAVIDMASGRAYLVEVDGVPVATAFGLIAGDVVGVFNIAVPPAFRRKGYGRRATAAVLRDAYRDGVRTAFLHSSVPGMPLYLDMGFQVAENWSVFSANPAT</sequence>
<evidence type="ECO:0000313" key="3">
    <source>
        <dbReference type="Proteomes" id="UP000632138"/>
    </source>
</evidence>
<dbReference type="InterPro" id="IPR016181">
    <property type="entry name" value="Acyl_CoA_acyltransferase"/>
</dbReference>
<evidence type="ECO:0000313" key="2">
    <source>
        <dbReference type="EMBL" id="MBM2622752.1"/>
    </source>
</evidence>
<name>A0ABS2ASB2_9ACTN</name>
<organism evidence="2 3">
    <name type="scientific">Paractinoplanes ovalisporus</name>
    <dbReference type="NCBI Taxonomy" id="2810368"/>
    <lineage>
        <taxon>Bacteria</taxon>
        <taxon>Bacillati</taxon>
        <taxon>Actinomycetota</taxon>
        <taxon>Actinomycetes</taxon>
        <taxon>Micromonosporales</taxon>
        <taxon>Micromonosporaceae</taxon>
        <taxon>Paractinoplanes</taxon>
    </lineage>
</organism>
<feature type="domain" description="N-acetyltransferase" evidence="1">
    <location>
        <begin position="108"/>
        <end position="256"/>
    </location>
</feature>
<dbReference type="InterPro" id="IPR000182">
    <property type="entry name" value="GNAT_dom"/>
</dbReference>
<gene>
    <name evidence="2" type="ORF">JIG36_45355</name>
</gene>
<comment type="caution">
    <text evidence="2">The sequence shown here is derived from an EMBL/GenBank/DDBJ whole genome shotgun (WGS) entry which is preliminary data.</text>
</comment>
<dbReference type="EMBL" id="JAENHP010000028">
    <property type="protein sequence ID" value="MBM2622752.1"/>
    <property type="molecule type" value="Genomic_DNA"/>
</dbReference>
<protein>
    <submittedName>
        <fullName evidence="2">GNAT family N-acetyltransferase</fullName>
    </submittedName>
</protein>
<dbReference type="Gene3D" id="3.40.630.30">
    <property type="match status" value="1"/>
</dbReference>
<dbReference type="Pfam" id="PF00583">
    <property type="entry name" value="Acetyltransf_1"/>
    <property type="match status" value="1"/>
</dbReference>
<proteinExistence type="predicted"/>
<dbReference type="PROSITE" id="PS51186">
    <property type="entry name" value="GNAT"/>
    <property type="match status" value="1"/>
</dbReference>
<accession>A0ABS2ASB2</accession>
<reference evidence="2 3" key="1">
    <citation type="submission" date="2021-01" db="EMBL/GenBank/DDBJ databases">
        <title>Actinoplanes sp. nov. LDG1-06 isolated from lichen.</title>
        <authorList>
            <person name="Saeng-In P."/>
            <person name="Phongsopitanun W."/>
            <person name="Kanchanasin P."/>
            <person name="Yuki M."/>
            <person name="Kudo T."/>
            <person name="Ohkuma M."/>
            <person name="Tanasupawat S."/>
        </authorList>
    </citation>
    <scope>NUCLEOTIDE SEQUENCE [LARGE SCALE GENOMIC DNA]</scope>
    <source>
        <strain evidence="2 3">LDG1-06</strain>
    </source>
</reference>
<dbReference type="CDD" id="cd04301">
    <property type="entry name" value="NAT_SF"/>
    <property type="match status" value="1"/>
</dbReference>
<keyword evidence="3" id="KW-1185">Reference proteome</keyword>